<feature type="transmembrane region" description="Helical" evidence="1">
    <location>
        <begin position="122"/>
        <end position="139"/>
    </location>
</feature>
<feature type="transmembrane region" description="Helical" evidence="1">
    <location>
        <begin position="186"/>
        <end position="206"/>
    </location>
</feature>
<sequence length="210" mass="23420">MILEPTTEIFIGRGEVQKGCFKAAEVRLKLANGTLLPTDLYWIEGMEEWHPLSSLPPEPPPLPERALEDEKNPYRPPLAETLLNPAPVKHSGIGRRLYLLLFMLLTGGLGYLIDRYQFKPESMLDHLVVVSFFLPIIALRLKNIGFHPWSCLIAAVPLVSMIILLPCLFCQAGYATSRKLDKPGRIAMVVFLVLFVATVVFSSGLLPQPS</sequence>
<proteinExistence type="predicted"/>
<gene>
    <name evidence="3" type="ORF">HNQ64_004362</name>
</gene>
<evidence type="ECO:0000256" key="1">
    <source>
        <dbReference type="SAM" id="Phobius"/>
    </source>
</evidence>
<evidence type="ECO:0000259" key="2">
    <source>
        <dbReference type="Pfam" id="PF14237"/>
    </source>
</evidence>
<protein>
    <submittedName>
        <fullName evidence="3">Uncharacterized membrane protein YhaH (DUF805 family)</fullName>
    </submittedName>
</protein>
<name>A0A7W8DS16_9BACT</name>
<evidence type="ECO:0000313" key="3">
    <source>
        <dbReference type="EMBL" id="MBB5040083.1"/>
    </source>
</evidence>
<accession>A0A7W8DS16</accession>
<dbReference type="Pfam" id="PF14237">
    <property type="entry name" value="GYF_2"/>
    <property type="match status" value="1"/>
</dbReference>
<keyword evidence="1" id="KW-0472">Membrane</keyword>
<dbReference type="InterPro" id="IPR025640">
    <property type="entry name" value="GYF_2"/>
</dbReference>
<comment type="caution">
    <text evidence="3">The sequence shown here is derived from an EMBL/GenBank/DDBJ whole genome shotgun (WGS) entry which is preliminary data.</text>
</comment>
<keyword evidence="1" id="KW-0812">Transmembrane</keyword>
<keyword evidence="4" id="KW-1185">Reference proteome</keyword>
<dbReference type="EMBL" id="JACHIF010000011">
    <property type="protein sequence ID" value="MBB5040083.1"/>
    <property type="molecule type" value="Genomic_DNA"/>
</dbReference>
<dbReference type="Proteomes" id="UP000534294">
    <property type="component" value="Unassembled WGS sequence"/>
</dbReference>
<feature type="transmembrane region" description="Helical" evidence="1">
    <location>
        <begin position="151"/>
        <end position="174"/>
    </location>
</feature>
<reference evidence="3 4" key="1">
    <citation type="submission" date="2020-08" db="EMBL/GenBank/DDBJ databases">
        <title>Genomic Encyclopedia of Type Strains, Phase IV (KMG-IV): sequencing the most valuable type-strain genomes for metagenomic binning, comparative biology and taxonomic classification.</title>
        <authorList>
            <person name="Goeker M."/>
        </authorList>
    </citation>
    <scope>NUCLEOTIDE SEQUENCE [LARGE SCALE GENOMIC DNA]</scope>
    <source>
        <strain evidence="3 4">DSM 12251</strain>
    </source>
</reference>
<organism evidence="3 4">
    <name type="scientific">Prosthecobacter dejongeii</name>
    <dbReference type="NCBI Taxonomy" id="48465"/>
    <lineage>
        <taxon>Bacteria</taxon>
        <taxon>Pseudomonadati</taxon>
        <taxon>Verrucomicrobiota</taxon>
        <taxon>Verrucomicrobiia</taxon>
        <taxon>Verrucomicrobiales</taxon>
        <taxon>Verrucomicrobiaceae</taxon>
        <taxon>Prosthecobacter</taxon>
    </lineage>
</organism>
<evidence type="ECO:0000313" key="4">
    <source>
        <dbReference type="Proteomes" id="UP000534294"/>
    </source>
</evidence>
<keyword evidence="1" id="KW-1133">Transmembrane helix</keyword>
<dbReference type="AlphaFoldDB" id="A0A7W8DS16"/>
<feature type="transmembrane region" description="Helical" evidence="1">
    <location>
        <begin position="97"/>
        <end position="116"/>
    </location>
</feature>
<feature type="domain" description="GYF" evidence="2">
    <location>
        <begin position="10"/>
        <end position="56"/>
    </location>
</feature>
<dbReference type="RefSeq" id="WP_184212490.1">
    <property type="nucleotide sequence ID" value="NZ_JACHIF010000011.1"/>
</dbReference>